<keyword evidence="1" id="KW-1133">Transmembrane helix</keyword>
<dbReference type="EMBL" id="KK785279">
    <property type="protein sequence ID" value="KDO44997.1"/>
    <property type="molecule type" value="Genomic_DNA"/>
</dbReference>
<proteinExistence type="predicted"/>
<feature type="transmembrane region" description="Helical" evidence="1">
    <location>
        <begin position="42"/>
        <end position="62"/>
    </location>
</feature>
<protein>
    <submittedName>
        <fullName evidence="2">Uncharacterized protein</fullName>
    </submittedName>
</protein>
<dbReference type="Proteomes" id="UP000027120">
    <property type="component" value="Unassembled WGS sequence"/>
</dbReference>
<accession>A0A067E173</accession>
<gene>
    <name evidence="2" type="ORF">CISIN_1g039083mg</name>
</gene>
<name>A0A067E173_CITSI</name>
<evidence type="ECO:0000313" key="3">
    <source>
        <dbReference type="Proteomes" id="UP000027120"/>
    </source>
</evidence>
<sequence length="89" mass="9384">MENPESLEEGLIAKSSLAQSNPVIVTNEVGERSGFPESDNSSAATPVVVLSTLVAICGSFAYGCSVSSIPLSRTLVTFFCFLIVNVKQK</sequence>
<evidence type="ECO:0000313" key="2">
    <source>
        <dbReference type="EMBL" id="KDO44997.1"/>
    </source>
</evidence>
<keyword evidence="3" id="KW-1185">Reference proteome</keyword>
<reference evidence="2 3" key="1">
    <citation type="submission" date="2014-04" db="EMBL/GenBank/DDBJ databases">
        <authorList>
            <consortium name="International Citrus Genome Consortium"/>
            <person name="Gmitter F."/>
            <person name="Chen C."/>
            <person name="Farmerie W."/>
            <person name="Harkins T."/>
            <person name="Desany B."/>
            <person name="Mohiuddin M."/>
            <person name="Kodira C."/>
            <person name="Borodovsky M."/>
            <person name="Lomsadze A."/>
            <person name="Burns P."/>
            <person name="Jenkins J."/>
            <person name="Prochnik S."/>
            <person name="Shu S."/>
            <person name="Chapman J."/>
            <person name="Pitluck S."/>
            <person name="Schmutz J."/>
            <person name="Rokhsar D."/>
        </authorList>
    </citation>
    <scope>NUCLEOTIDE SEQUENCE</scope>
</reference>
<evidence type="ECO:0000256" key="1">
    <source>
        <dbReference type="SAM" id="Phobius"/>
    </source>
</evidence>
<organism evidence="2 3">
    <name type="scientific">Citrus sinensis</name>
    <name type="common">Sweet orange</name>
    <name type="synonym">Citrus aurantium var. sinensis</name>
    <dbReference type="NCBI Taxonomy" id="2711"/>
    <lineage>
        <taxon>Eukaryota</taxon>
        <taxon>Viridiplantae</taxon>
        <taxon>Streptophyta</taxon>
        <taxon>Embryophyta</taxon>
        <taxon>Tracheophyta</taxon>
        <taxon>Spermatophyta</taxon>
        <taxon>Magnoliopsida</taxon>
        <taxon>eudicotyledons</taxon>
        <taxon>Gunneridae</taxon>
        <taxon>Pentapetalae</taxon>
        <taxon>rosids</taxon>
        <taxon>malvids</taxon>
        <taxon>Sapindales</taxon>
        <taxon>Rutaceae</taxon>
        <taxon>Aurantioideae</taxon>
        <taxon>Citrus</taxon>
    </lineage>
</organism>
<dbReference type="AlphaFoldDB" id="A0A067E173"/>
<keyword evidence="1" id="KW-0472">Membrane</keyword>
<keyword evidence="1" id="KW-0812">Transmembrane</keyword>